<dbReference type="Gene3D" id="2.40.50.90">
    <property type="match status" value="1"/>
</dbReference>
<feature type="transmembrane region" description="Helical" evidence="1">
    <location>
        <begin position="6"/>
        <end position="28"/>
    </location>
</feature>
<keyword evidence="1" id="KW-0472">Membrane</keyword>
<proteinExistence type="predicted"/>
<evidence type="ECO:0000313" key="3">
    <source>
        <dbReference type="EMBL" id="OGK18214.1"/>
    </source>
</evidence>
<evidence type="ECO:0000256" key="1">
    <source>
        <dbReference type="SAM" id="Phobius"/>
    </source>
</evidence>
<dbReference type="Proteomes" id="UP000177026">
    <property type="component" value="Unassembled WGS sequence"/>
</dbReference>
<evidence type="ECO:0000313" key="4">
    <source>
        <dbReference type="Proteomes" id="UP000177026"/>
    </source>
</evidence>
<evidence type="ECO:0000259" key="2">
    <source>
        <dbReference type="PROSITE" id="PS50830"/>
    </source>
</evidence>
<dbReference type="InterPro" id="IPR016071">
    <property type="entry name" value="Staphylococal_nuclease_OB-fold"/>
</dbReference>
<accession>A0A1F7GHI2</accession>
<dbReference type="InterPro" id="IPR035437">
    <property type="entry name" value="SNase_OB-fold_sf"/>
</dbReference>
<sequence>MVPVSRHILLLGVLFFLLSVGMNFYLYFLLTDKNQVVRVVDGDSFDLKDGRRILLLGIDAPEKGRCMFEVGRERLEEIVLDKTVRLENTVIDDYGRILANVFVGTTLANKVMLMEGFARFLYVKSPYYVN</sequence>
<gene>
    <name evidence="3" type="ORF">A2866_06525</name>
</gene>
<keyword evidence="1" id="KW-0812">Transmembrane</keyword>
<comment type="caution">
    <text evidence="3">The sequence shown here is derived from an EMBL/GenBank/DDBJ whole genome shotgun (WGS) entry which is preliminary data.</text>
</comment>
<organism evidence="3 4">
    <name type="scientific">Candidatus Roizmanbacteria bacterium RIFCSPHIGHO2_01_FULL_39_8</name>
    <dbReference type="NCBI Taxonomy" id="1802033"/>
    <lineage>
        <taxon>Bacteria</taxon>
        <taxon>Candidatus Roizmaniibacteriota</taxon>
    </lineage>
</organism>
<dbReference type="Pfam" id="PF00565">
    <property type="entry name" value="SNase"/>
    <property type="match status" value="1"/>
</dbReference>
<name>A0A1F7GHI2_9BACT</name>
<keyword evidence="1" id="KW-1133">Transmembrane helix</keyword>
<dbReference type="PROSITE" id="PS50830">
    <property type="entry name" value="TNASE_3"/>
    <property type="match status" value="1"/>
</dbReference>
<dbReference type="SMART" id="SM00318">
    <property type="entry name" value="SNc"/>
    <property type="match status" value="1"/>
</dbReference>
<reference evidence="3 4" key="1">
    <citation type="journal article" date="2016" name="Nat. Commun.">
        <title>Thousands of microbial genomes shed light on interconnected biogeochemical processes in an aquifer system.</title>
        <authorList>
            <person name="Anantharaman K."/>
            <person name="Brown C.T."/>
            <person name="Hug L.A."/>
            <person name="Sharon I."/>
            <person name="Castelle C.J."/>
            <person name="Probst A.J."/>
            <person name="Thomas B.C."/>
            <person name="Singh A."/>
            <person name="Wilkins M.J."/>
            <person name="Karaoz U."/>
            <person name="Brodie E.L."/>
            <person name="Williams K.H."/>
            <person name="Hubbard S.S."/>
            <person name="Banfield J.F."/>
        </authorList>
    </citation>
    <scope>NUCLEOTIDE SEQUENCE [LARGE SCALE GENOMIC DNA]</scope>
</reference>
<dbReference type="SUPFAM" id="SSF50199">
    <property type="entry name" value="Staphylococcal nuclease"/>
    <property type="match status" value="1"/>
</dbReference>
<feature type="domain" description="TNase-like" evidence="2">
    <location>
        <begin position="30"/>
        <end position="130"/>
    </location>
</feature>
<dbReference type="AlphaFoldDB" id="A0A1F7GHI2"/>
<dbReference type="EMBL" id="MFZI01000073">
    <property type="protein sequence ID" value="OGK18214.1"/>
    <property type="molecule type" value="Genomic_DNA"/>
</dbReference>
<protein>
    <recommendedName>
        <fullName evidence="2">TNase-like domain-containing protein</fullName>
    </recommendedName>
</protein>